<dbReference type="Pfam" id="PF00117">
    <property type="entry name" value="GATase"/>
    <property type="match status" value="1"/>
</dbReference>
<dbReference type="PROSITE" id="PS51273">
    <property type="entry name" value="GATASE_TYPE_1"/>
    <property type="match status" value="1"/>
</dbReference>
<dbReference type="PANTHER" id="PTHR42695">
    <property type="entry name" value="GLUTAMINE AMIDOTRANSFERASE YLR126C-RELATED"/>
    <property type="match status" value="1"/>
</dbReference>
<protein>
    <submittedName>
        <fullName evidence="2">Class I glutamine amidotransferase-like protein</fullName>
    </submittedName>
</protein>
<dbReference type="InterPro" id="IPR029062">
    <property type="entry name" value="Class_I_gatase-like"/>
</dbReference>
<dbReference type="GO" id="GO:0005634">
    <property type="term" value="C:nucleus"/>
    <property type="evidence" value="ECO:0007669"/>
    <property type="project" value="TreeGrafter"/>
</dbReference>
<sequence length="252" mass="28125">MKPPLNIAILECDTPLDQTRAKYRGYGGVFKALLSAAADALEQPDLISSKKGLELSNFDVVNKQEYPKLDNIDAILMTGSRFNSFDNDPWILKLVEFTKKVLQQDRVRIIGVCFGHQILGRALGVPVGRSEGGWEISVLPVEMTEKGKEIFKQDTLSLHQMHRDVVLEYPEGVEKLGASPRCLVQGMYVKGKYISVQGHPEFTQQIVSELVTARHNQGIFNDAQFEDAMARVGDHHDGVAVAKGFLRFLLED</sequence>
<dbReference type="EMBL" id="ML986603">
    <property type="protein sequence ID" value="KAF2265816.1"/>
    <property type="molecule type" value="Genomic_DNA"/>
</dbReference>
<dbReference type="Gene3D" id="3.40.50.880">
    <property type="match status" value="1"/>
</dbReference>
<dbReference type="OrthoDB" id="92161at2759"/>
<evidence type="ECO:0000313" key="2">
    <source>
        <dbReference type="EMBL" id="KAF2265816.1"/>
    </source>
</evidence>
<name>A0A9P4KBU8_9PLEO</name>
<dbReference type="SUPFAM" id="SSF52317">
    <property type="entry name" value="Class I glutamine amidotransferase-like"/>
    <property type="match status" value="1"/>
</dbReference>
<reference evidence="3" key="1">
    <citation type="journal article" date="2020" name="Stud. Mycol.">
        <title>101 Dothideomycetes genomes: A test case for predicting lifestyles and emergence of pathogens.</title>
        <authorList>
            <person name="Haridas S."/>
            <person name="Albert R."/>
            <person name="Binder M."/>
            <person name="Bloem J."/>
            <person name="LaButti K."/>
            <person name="Salamov A."/>
            <person name="Andreopoulos B."/>
            <person name="Baker S."/>
            <person name="Barry K."/>
            <person name="Bills G."/>
            <person name="Bluhm B."/>
            <person name="Cannon C."/>
            <person name="Castanera R."/>
            <person name="Culley D."/>
            <person name="Daum C."/>
            <person name="Ezra D."/>
            <person name="Gonzalez J."/>
            <person name="Henrissat B."/>
            <person name="Kuo A."/>
            <person name="Liang C."/>
            <person name="Lipzen A."/>
            <person name="Lutzoni F."/>
            <person name="Magnuson J."/>
            <person name="Mondo S."/>
            <person name="Nolan M."/>
            <person name="Ohm R."/>
            <person name="Pangilinan J."/>
            <person name="Park H.-J."/>
            <person name="Ramirez L."/>
            <person name="Alfaro M."/>
            <person name="Sun H."/>
            <person name="Tritt A."/>
            <person name="Yoshinaga Y."/>
            <person name="Zwiers L.-H."/>
            <person name="Turgeon B."/>
            <person name="Goodwin S."/>
            <person name="Spatafora J."/>
            <person name="Crous P."/>
            <person name="Grigoriev I."/>
        </authorList>
    </citation>
    <scope>NUCLEOTIDE SEQUENCE [LARGE SCALE GENOMIC DNA]</scope>
    <source>
        <strain evidence="3">CBS 304.66</strain>
    </source>
</reference>
<keyword evidence="3" id="KW-1185">Reference proteome</keyword>
<dbReference type="AlphaFoldDB" id="A0A9P4KBU8"/>
<dbReference type="InterPro" id="IPR044992">
    <property type="entry name" value="ChyE-like"/>
</dbReference>
<comment type="caution">
    <text evidence="2">The sequence shown here is derived from an EMBL/GenBank/DDBJ whole genome shotgun (WGS) entry which is preliminary data.</text>
</comment>
<accession>A0A9P4KBU8</accession>
<organism evidence="2 3">
    <name type="scientific">Lojkania enalia</name>
    <dbReference type="NCBI Taxonomy" id="147567"/>
    <lineage>
        <taxon>Eukaryota</taxon>
        <taxon>Fungi</taxon>
        <taxon>Dikarya</taxon>
        <taxon>Ascomycota</taxon>
        <taxon>Pezizomycotina</taxon>
        <taxon>Dothideomycetes</taxon>
        <taxon>Pleosporomycetidae</taxon>
        <taxon>Pleosporales</taxon>
        <taxon>Pleosporales incertae sedis</taxon>
        <taxon>Lojkania</taxon>
    </lineage>
</organism>
<dbReference type="PANTHER" id="PTHR42695:SF5">
    <property type="entry name" value="GLUTAMINE AMIDOTRANSFERASE YLR126C-RELATED"/>
    <property type="match status" value="1"/>
</dbReference>
<dbReference type="InterPro" id="IPR017926">
    <property type="entry name" value="GATASE"/>
</dbReference>
<dbReference type="Proteomes" id="UP000800093">
    <property type="component" value="Unassembled WGS sequence"/>
</dbReference>
<proteinExistence type="predicted"/>
<dbReference type="CDD" id="cd01741">
    <property type="entry name" value="GATase1_1"/>
    <property type="match status" value="1"/>
</dbReference>
<feature type="domain" description="Glutamine amidotransferase" evidence="1">
    <location>
        <begin position="65"/>
        <end position="204"/>
    </location>
</feature>
<dbReference type="GO" id="GO:0005829">
    <property type="term" value="C:cytosol"/>
    <property type="evidence" value="ECO:0007669"/>
    <property type="project" value="TreeGrafter"/>
</dbReference>
<evidence type="ECO:0000313" key="3">
    <source>
        <dbReference type="Proteomes" id="UP000800093"/>
    </source>
</evidence>
<evidence type="ECO:0000259" key="1">
    <source>
        <dbReference type="Pfam" id="PF00117"/>
    </source>
</evidence>
<gene>
    <name evidence="2" type="ORF">CC78DRAFT_552806</name>
</gene>